<feature type="region of interest" description="Disordered" evidence="4">
    <location>
        <begin position="277"/>
        <end position="319"/>
    </location>
</feature>
<protein>
    <recommendedName>
        <fullName evidence="7">Nucleolar complex protein 2 homolog</fullName>
    </recommendedName>
</protein>
<accession>A0A813JY48</accession>
<dbReference type="GO" id="GO:0042273">
    <property type="term" value="P:ribosomal large subunit biogenesis"/>
    <property type="evidence" value="ECO:0007669"/>
    <property type="project" value="TreeGrafter"/>
</dbReference>
<comment type="similarity">
    <text evidence="2">Belongs to the NOC2 family.</text>
</comment>
<dbReference type="InterPro" id="IPR005343">
    <property type="entry name" value="Noc2"/>
</dbReference>
<organism evidence="5 6">
    <name type="scientific">Polarella glacialis</name>
    <name type="common">Dinoflagellate</name>
    <dbReference type="NCBI Taxonomy" id="89957"/>
    <lineage>
        <taxon>Eukaryota</taxon>
        <taxon>Sar</taxon>
        <taxon>Alveolata</taxon>
        <taxon>Dinophyceae</taxon>
        <taxon>Suessiales</taxon>
        <taxon>Suessiaceae</taxon>
        <taxon>Polarella</taxon>
    </lineage>
</organism>
<dbReference type="GO" id="GO:0005654">
    <property type="term" value="C:nucleoplasm"/>
    <property type="evidence" value="ECO:0007669"/>
    <property type="project" value="TreeGrafter"/>
</dbReference>
<feature type="compositionally biased region" description="Basic residues" evidence="4">
    <location>
        <begin position="1"/>
        <end position="11"/>
    </location>
</feature>
<dbReference type="AlphaFoldDB" id="A0A813JY48"/>
<keyword evidence="3" id="KW-0539">Nucleus</keyword>
<evidence type="ECO:0000313" key="5">
    <source>
        <dbReference type="EMBL" id="CAE8685670.1"/>
    </source>
</evidence>
<dbReference type="Pfam" id="PF03715">
    <property type="entry name" value="Noc2"/>
    <property type="match status" value="1"/>
</dbReference>
<dbReference type="PANTHER" id="PTHR12687:SF4">
    <property type="entry name" value="NUCLEOLAR COMPLEX PROTEIN 2 HOMOLOG"/>
    <property type="match status" value="1"/>
</dbReference>
<feature type="compositionally biased region" description="Low complexity" evidence="4">
    <location>
        <begin position="792"/>
        <end position="804"/>
    </location>
</feature>
<feature type="region of interest" description="Disordered" evidence="4">
    <location>
        <begin position="1"/>
        <end position="23"/>
    </location>
</feature>
<feature type="compositionally biased region" description="Basic and acidic residues" evidence="4">
    <location>
        <begin position="526"/>
        <end position="537"/>
    </location>
</feature>
<dbReference type="GO" id="GO:0005730">
    <property type="term" value="C:nucleolus"/>
    <property type="evidence" value="ECO:0007669"/>
    <property type="project" value="TreeGrafter"/>
</dbReference>
<dbReference type="GO" id="GO:0030690">
    <property type="term" value="C:Noc1p-Noc2p complex"/>
    <property type="evidence" value="ECO:0007669"/>
    <property type="project" value="TreeGrafter"/>
</dbReference>
<dbReference type="EMBL" id="CAJNNW010026471">
    <property type="protein sequence ID" value="CAE8685670.1"/>
    <property type="molecule type" value="Genomic_DNA"/>
</dbReference>
<feature type="compositionally biased region" description="Basic residues" evidence="4">
    <location>
        <begin position="289"/>
        <end position="302"/>
    </location>
</feature>
<comment type="subcellular location">
    <subcellularLocation>
        <location evidence="1">Nucleus</location>
    </subcellularLocation>
</comment>
<evidence type="ECO:0000256" key="2">
    <source>
        <dbReference type="ARBA" id="ARBA00005907"/>
    </source>
</evidence>
<comment type="caution">
    <text evidence="5">The sequence shown here is derived from an EMBL/GenBank/DDBJ whole genome shotgun (WGS) entry which is preliminary data.</text>
</comment>
<evidence type="ECO:0000256" key="4">
    <source>
        <dbReference type="SAM" id="MobiDB-lite"/>
    </source>
</evidence>
<dbReference type="GO" id="GO:0030691">
    <property type="term" value="C:Noc2p-Noc3p complex"/>
    <property type="evidence" value="ECO:0007669"/>
    <property type="project" value="TreeGrafter"/>
</dbReference>
<name>A0A813JY48_POLGL</name>
<feature type="region of interest" description="Disordered" evidence="4">
    <location>
        <begin position="510"/>
        <end position="537"/>
    </location>
</feature>
<dbReference type="Proteomes" id="UP000626109">
    <property type="component" value="Unassembled WGS sequence"/>
</dbReference>
<feature type="region of interest" description="Disordered" evidence="4">
    <location>
        <begin position="204"/>
        <end position="248"/>
    </location>
</feature>
<feature type="region of interest" description="Disordered" evidence="4">
    <location>
        <begin position="132"/>
        <end position="159"/>
    </location>
</feature>
<gene>
    <name evidence="5" type="ORF">PGLA2088_LOCUS24589</name>
</gene>
<feature type="compositionally biased region" description="Low complexity" evidence="4">
    <location>
        <begin position="841"/>
        <end position="859"/>
    </location>
</feature>
<evidence type="ECO:0000256" key="3">
    <source>
        <dbReference type="ARBA" id="ARBA00023242"/>
    </source>
</evidence>
<feature type="compositionally biased region" description="Gly residues" evidence="4">
    <location>
        <begin position="511"/>
        <end position="522"/>
    </location>
</feature>
<reference evidence="5" key="1">
    <citation type="submission" date="2021-02" db="EMBL/GenBank/DDBJ databases">
        <authorList>
            <person name="Dougan E. K."/>
            <person name="Rhodes N."/>
            <person name="Thang M."/>
            <person name="Chan C."/>
        </authorList>
    </citation>
    <scope>NUCLEOTIDE SEQUENCE</scope>
</reference>
<evidence type="ECO:0008006" key="7">
    <source>
        <dbReference type="Google" id="ProtNLM"/>
    </source>
</evidence>
<proteinExistence type="inferred from homology"/>
<evidence type="ECO:0000313" key="6">
    <source>
        <dbReference type="Proteomes" id="UP000626109"/>
    </source>
</evidence>
<sequence>MGYSKKGLRNKQKNDRRAGAKHKDKIKLIKKIEGGKKVRASKKAATILRVGVSKDDGVGNPSVDDLFASLGDKEEDVQEIAPTDDLSLDELAALSDGVERHEEELQAIREKDPEFYGFLVEQDKQFLEFRAQAVQGESSESKKSAKKKKGAPDLGAAQQAQEPCRLLTMERFKQLQGLPGSSFTAFKALLSVYRTAVRSMEGAGAPDVEAQLDTEEVAPEEREKRQEQVLQQRRRAEEGRGKRQVQGSVMTIDSEATFSEVLEWSIANLPKLLRQYGGDQPQGTAGAGGKKKDKKFQFKKRDKKVDPGSGTPEGPASEGAALSAAGLLDPTGLERWSRIKVLSNIFWEETLFLLSHLTAPAMLEFVLRSCSTREALCWLWPFKLLRTRFLGLCCTLWASSSPSATQSVPLLAFLVVRNMAAIAVHAPSPAGGPDAKVQVTQLEALIRTALGAFAAAAASRYSWRSVSHFRFMENCIIELFRVDDATTYRVGYTCVRQLAIVLRNACVATSQGGGAKGSGKGQKGTQKAEKPSGKKRDMEALVSWPTVRAIYLWTRAVGSVPALRPLAYALSMTTLGAVKCKIASLQHFPFVFHCLHCINQLSVSLKAFVPISAHLLKVLAVLMQALEKEHKRRAGGKRRWAGGNQPGDDDVDSAPVLKFKAPQIELLLRFKEDQMTETALLEAIGTSLFALFTDHLGLLSRSAAFPELATPVLLHLRRHSKHCSSLSLRKQLGALLAACEESLVAVRRHRDALTEAPAPGLLLMLDAEATTLARQRTQLLRRRAAEERQGAEAESSAAAEIRSAQDATRGEKRKAQGGETLAEKGPSSKKKKKSRSEQKPAKAPGGQVPAAAKAKAAVTKGKHALEASGFSSGEE</sequence>
<evidence type="ECO:0000256" key="1">
    <source>
        <dbReference type="ARBA" id="ARBA00004123"/>
    </source>
</evidence>
<dbReference type="PANTHER" id="PTHR12687">
    <property type="entry name" value="NUCLEOLAR COMPLEX 2 AND RAD4-RELATED"/>
    <property type="match status" value="1"/>
</dbReference>
<feature type="region of interest" description="Disordered" evidence="4">
    <location>
        <begin position="781"/>
        <end position="875"/>
    </location>
</feature>